<evidence type="ECO:0000259" key="7">
    <source>
        <dbReference type="PROSITE" id="PS50966"/>
    </source>
</evidence>
<keyword evidence="2 6" id="KW-0479">Metal-binding</keyword>
<evidence type="ECO:0000256" key="6">
    <source>
        <dbReference type="RuleBase" id="RU367018"/>
    </source>
</evidence>
<keyword evidence="6" id="KW-0539">Nucleus</keyword>
<comment type="function">
    <text evidence="6">Putative transcription activator involved in regulating light control of development.</text>
</comment>
<keyword evidence="4 6" id="KW-0862">Zinc</keyword>
<evidence type="ECO:0000256" key="5">
    <source>
        <dbReference type="PROSITE-ProRule" id="PRU00325"/>
    </source>
</evidence>
<dbReference type="EMBL" id="AMZH03017573">
    <property type="protein sequence ID" value="RRT42802.1"/>
    <property type="molecule type" value="Genomic_DNA"/>
</dbReference>
<protein>
    <recommendedName>
        <fullName evidence="6">Protein FAR1-RELATED SEQUENCE</fullName>
    </recommendedName>
</protein>
<dbReference type="InterPro" id="IPR031052">
    <property type="entry name" value="FHY3/FAR1"/>
</dbReference>
<organism evidence="8 9">
    <name type="scientific">Ensete ventricosum</name>
    <name type="common">Abyssinian banana</name>
    <name type="synonym">Musa ensete</name>
    <dbReference type="NCBI Taxonomy" id="4639"/>
    <lineage>
        <taxon>Eukaryota</taxon>
        <taxon>Viridiplantae</taxon>
        <taxon>Streptophyta</taxon>
        <taxon>Embryophyta</taxon>
        <taxon>Tracheophyta</taxon>
        <taxon>Spermatophyta</taxon>
        <taxon>Magnoliopsida</taxon>
        <taxon>Liliopsida</taxon>
        <taxon>Zingiberales</taxon>
        <taxon>Musaceae</taxon>
        <taxon>Ensete</taxon>
    </lineage>
</organism>
<evidence type="ECO:0000313" key="9">
    <source>
        <dbReference type="Proteomes" id="UP000287651"/>
    </source>
</evidence>
<sequence length="268" mass="30979">MVLRTKYELEAKADFDSFHKSRPTVSDSHMEQQLSKIYTLSMFEKFQHELKATIYCQVSLLKLDGSISTFEVRECTYTGDDERNHDKYYEVLYHVSEFEVQCICGFFQFTGILCRHALSVLSSQQVYEVPSQYILNRWRKDFKLLYALECSSKDVYGNKHIEQYDSLSKHCLRLVEIGMVSDEKYQLALKLVREVERSLLDENIFQDLHSRLVSSVTRLTGSDENHAASQVGIVDGDKTPSSVWFLALGEFKCQWGMSVVILGNEADE</sequence>
<reference evidence="8 9" key="1">
    <citation type="journal article" date="2014" name="Agronomy (Basel)">
        <title>A Draft Genome Sequence for Ensete ventricosum, the Drought-Tolerant Tree Against Hunger.</title>
        <authorList>
            <person name="Harrison J."/>
            <person name="Moore K.A."/>
            <person name="Paszkiewicz K."/>
            <person name="Jones T."/>
            <person name="Grant M."/>
            <person name="Ambacheew D."/>
            <person name="Muzemil S."/>
            <person name="Studholme D.J."/>
        </authorList>
    </citation>
    <scope>NUCLEOTIDE SEQUENCE [LARGE SCALE GENOMIC DNA]</scope>
</reference>
<proteinExistence type="inferred from homology"/>
<comment type="caution">
    <text evidence="8">The sequence shown here is derived from an EMBL/GenBank/DDBJ whole genome shotgun (WGS) entry which is preliminary data.</text>
</comment>
<comment type="similarity">
    <text evidence="1 6">Belongs to the FHY3/FAR1 family.</text>
</comment>
<evidence type="ECO:0000256" key="3">
    <source>
        <dbReference type="ARBA" id="ARBA00022771"/>
    </source>
</evidence>
<evidence type="ECO:0000256" key="2">
    <source>
        <dbReference type="ARBA" id="ARBA00022723"/>
    </source>
</evidence>
<dbReference type="Pfam" id="PF04434">
    <property type="entry name" value="SWIM"/>
    <property type="match status" value="1"/>
</dbReference>
<dbReference type="GO" id="GO:0008270">
    <property type="term" value="F:zinc ion binding"/>
    <property type="evidence" value="ECO:0007669"/>
    <property type="project" value="UniProtKB-UniRule"/>
</dbReference>
<dbReference type="PANTHER" id="PTHR31669:SF297">
    <property type="entry name" value="PROTEIN FAR1-RELATED SEQUENCE"/>
    <property type="match status" value="1"/>
</dbReference>
<comment type="subcellular location">
    <subcellularLocation>
        <location evidence="6">Nucleus</location>
    </subcellularLocation>
</comment>
<keyword evidence="3 5" id="KW-0863">Zinc-finger</keyword>
<dbReference type="AlphaFoldDB" id="A0A426XTI0"/>
<gene>
    <name evidence="8" type="ORF">B296_00041984</name>
</gene>
<dbReference type="PANTHER" id="PTHR31669">
    <property type="entry name" value="PROTEIN FAR1-RELATED SEQUENCE 10-RELATED"/>
    <property type="match status" value="1"/>
</dbReference>
<dbReference type="GO" id="GO:0005634">
    <property type="term" value="C:nucleus"/>
    <property type="evidence" value="ECO:0007669"/>
    <property type="project" value="UniProtKB-SubCell"/>
</dbReference>
<evidence type="ECO:0000256" key="1">
    <source>
        <dbReference type="ARBA" id="ARBA00005889"/>
    </source>
</evidence>
<dbReference type="SMART" id="SM00575">
    <property type="entry name" value="ZnF_PMZ"/>
    <property type="match status" value="1"/>
</dbReference>
<dbReference type="PROSITE" id="PS50966">
    <property type="entry name" value="ZF_SWIM"/>
    <property type="match status" value="1"/>
</dbReference>
<accession>A0A426XTI0</accession>
<evidence type="ECO:0000256" key="4">
    <source>
        <dbReference type="ARBA" id="ARBA00022833"/>
    </source>
</evidence>
<dbReference type="InterPro" id="IPR006564">
    <property type="entry name" value="Znf_PMZ"/>
</dbReference>
<name>A0A426XTI0_ENSVE</name>
<evidence type="ECO:0000313" key="8">
    <source>
        <dbReference type="EMBL" id="RRT42802.1"/>
    </source>
</evidence>
<feature type="domain" description="SWIM-type" evidence="7">
    <location>
        <begin position="89"/>
        <end position="125"/>
    </location>
</feature>
<dbReference type="Proteomes" id="UP000287651">
    <property type="component" value="Unassembled WGS sequence"/>
</dbReference>
<dbReference type="GO" id="GO:0006355">
    <property type="term" value="P:regulation of DNA-templated transcription"/>
    <property type="evidence" value="ECO:0007669"/>
    <property type="project" value="UniProtKB-UniRule"/>
</dbReference>
<dbReference type="InterPro" id="IPR007527">
    <property type="entry name" value="Znf_SWIM"/>
</dbReference>